<name>A0A8H7SAJ6_9FUNG</name>
<accession>A0A8H7SAJ6</accession>
<dbReference type="EMBL" id="JAEPRB010000025">
    <property type="protein sequence ID" value="KAG2225656.1"/>
    <property type="molecule type" value="Genomic_DNA"/>
</dbReference>
<dbReference type="Proteomes" id="UP000646827">
    <property type="component" value="Unassembled WGS sequence"/>
</dbReference>
<evidence type="ECO:0000313" key="2">
    <source>
        <dbReference type="EMBL" id="KAG2225656.1"/>
    </source>
</evidence>
<evidence type="ECO:0000256" key="1">
    <source>
        <dbReference type="SAM" id="MobiDB-lite"/>
    </source>
</evidence>
<sequence>MSAKIDEAVDLKHSEKAETFVGRVTSSIPIVQESVSTVQAYASSTSIGRMALNTKPPKYVQTYYESYVQPHLDRADQLGCRSLDLLQEKFPAPKQQANDRLASVVDNMETILEHYLPKTNDENNNDEKQRGVSTTDEENNNQAIRAYRILNTAATRLTKNVQTRTVTAATTNVVALQSMLNVYAEAAKQRFVLPEKTTEQIWQLTNQVTAQVYSVMDYFKQQPQSEWLKARVASLVDIAAKQIELVRGQYNRKDINSYEKARAVAQGLQEQVLPVLETIQSQIHYYTEKAEVKRSFEYFGLMKVIPTATAQ</sequence>
<feature type="region of interest" description="Disordered" evidence="1">
    <location>
        <begin position="115"/>
        <end position="140"/>
    </location>
</feature>
<organism evidence="2 3">
    <name type="scientific">Circinella minor</name>
    <dbReference type="NCBI Taxonomy" id="1195481"/>
    <lineage>
        <taxon>Eukaryota</taxon>
        <taxon>Fungi</taxon>
        <taxon>Fungi incertae sedis</taxon>
        <taxon>Mucoromycota</taxon>
        <taxon>Mucoromycotina</taxon>
        <taxon>Mucoromycetes</taxon>
        <taxon>Mucorales</taxon>
        <taxon>Lichtheimiaceae</taxon>
        <taxon>Circinella</taxon>
    </lineage>
</organism>
<gene>
    <name evidence="2" type="ORF">INT45_012128</name>
</gene>
<feature type="compositionally biased region" description="Basic and acidic residues" evidence="1">
    <location>
        <begin position="115"/>
        <end position="130"/>
    </location>
</feature>
<protein>
    <submittedName>
        <fullName evidence="2">Uncharacterized protein</fullName>
    </submittedName>
</protein>
<evidence type="ECO:0000313" key="3">
    <source>
        <dbReference type="Proteomes" id="UP000646827"/>
    </source>
</evidence>
<reference evidence="2 3" key="1">
    <citation type="submission" date="2020-12" db="EMBL/GenBank/DDBJ databases">
        <title>Metabolic potential, ecology and presence of endohyphal bacteria is reflected in genomic diversity of Mucoromycotina.</title>
        <authorList>
            <person name="Muszewska A."/>
            <person name="Okrasinska A."/>
            <person name="Steczkiewicz K."/>
            <person name="Drgas O."/>
            <person name="Orlowska M."/>
            <person name="Perlinska-Lenart U."/>
            <person name="Aleksandrzak-Piekarczyk T."/>
            <person name="Szatraj K."/>
            <person name="Zielenkiewicz U."/>
            <person name="Pilsyk S."/>
            <person name="Malc E."/>
            <person name="Mieczkowski P."/>
            <person name="Kruszewska J.S."/>
            <person name="Biernat P."/>
            <person name="Pawlowska J."/>
        </authorList>
    </citation>
    <scope>NUCLEOTIDE SEQUENCE [LARGE SCALE GENOMIC DNA]</scope>
    <source>
        <strain evidence="2 3">CBS 142.35</strain>
    </source>
</reference>
<keyword evidence="3" id="KW-1185">Reference proteome</keyword>
<dbReference type="AlphaFoldDB" id="A0A8H7SAJ6"/>
<comment type="caution">
    <text evidence="2">The sequence shown here is derived from an EMBL/GenBank/DDBJ whole genome shotgun (WGS) entry which is preliminary data.</text>
</comment>
<proteinExistence type="predicted"/>
<dbReference type="OrthoDB" id="376826at2759"/>